<accession>A0A9P6NEI5</accession>
<evidence type="ECO:0000313" key="2">
    <source>
        <dbReference type="EMBL" id="KAG0145335.1"/>
    </source>
</evidence>
<feature type="signal peptide" evidence="1">
    <location>
        <begin position="1"/>
        <end position="20"/>
    </location>
</feature>
<sequence length="741" mass="85375">MHWELSQWLFISISLGLVYQKACLENTVEDSSIFKRVMQKSAKLHGTLEAHEVGGKSSKYATELDDKSPTLTLPLGVSCRKTNLEDEGNVANVIGNKPGLSMVEGNSDENSAGRFALSSNAQPFSVNIQNQPSQISHTVPIYQEHYPSQVPRHPPPIPGQPLISQDSAYMAHDGSIMITTYPPILHGFPEINQPSFQASSLFWPFGGNRLFNSTPFTPWAHSRQLSMNTDRKKYGRFGRVTHVQEAFKMYGVWCLRERNKRQFGRLYNLPPRLRGLRQEGSHPDQFSKGPFFQEGYSGTTQHFSGTSFSRSSFSLEKYKTLHPCGRQMKVLKLYEKLEPYQQKRFQKIQKALKNWWLRTLPAYKPKFVNSLRIQTKERLITLPDSSGFWDLESVVPLLLPRDMSQDPVEDIGSSNIAWDVPPATYNTISDWSMDPPTFIDGCLTLFSKHHLNDRCKIDWSLANIKKIFGLFPKVNFLGKELKALTKFGILINTNTFGLEVVINLKDELQKRWQLTSLRWFKLEPLLTILYLASAYCANIWSEIALMYDQLEKLHQILHGTLKKERSIHIKQDQRFLNKWLRSEIVHQASFTFDDYILENTNDWNDNMRHWMMRVGEVRITDPGVLLVKYPKDVQTFQLLKWFDKISKELSEEIFMIKNSSDQTESNIIEKWKVSNDKAEAIVDLFKNWLPVAPNREIPGFLFFKSLGEVITSNHVNIGDLNMEVILSLLNEISDQKMNSIN</sequence>
<organism evidence="2 3">
    <name type="scientific">Cronartium quercuum f. sp. fusiforme G11</name>
    <dbReference type="NCBI Taxonomy" id="708437"/>
    <lineage>
        <taxon>Eukaryota</taxon>
        <taxon>Fungi</taxon>
        <taxon>Dikarya</taxon>
        <taxon>Basidiomycota</taxon>
        <taxon>Pucciniomycotina</taxon>
        <taxon>Pucciniomycetes</taxon>
        <taxon>Pucciniales</taxon>
        <taxon>Coleosporiaceae</taxon>
        <taxon>Cronartium</taxon>
    </lineage>
</organism>
<name>A0A9P6NEI5_9BASI</name>
<feature type="chain" id="PRO_5040217518" evidence="1">
    <location>
        <begin position="21"/>
        <end position="741"/>
    </location>
</feature>
<gene>
    <name evidence="2" type="ORF">CROQUDRAFT_133786</name>
</gene>
<dbReference type="EMBL" id="MU167278">
    <property type="protein sequence ID" value="KAG0145335.1"/>
    <property type="molecule type" value="Genomic_DNA"/>
</dbReference>
<evidence type="ECO:0000313" key="3">
    <source>
        <dbReference type="Proteomes" id="UP000886653"/>
    </source>
</evidence>
<comment type="caution">
    <text evidence="2">The sequence shown here is derived from an EMBL/GenBank/DDBJ whole genome shotgun (WGS) entry which is preliminary data.</text>
</comment>
<dbReference type="AlphaFoldDB" id="A0A9P6NEI5"/>
<dbReference type="Proteomes" id="UP000886653">
    <property type="component" value="Unassembled WGS sequence"/>
</dbReference>
<reference evidence="2" key="1">
    <citation type="submission" date="2013-11" db="EMBL/GenBank/DDBJ databases">
        <title>Genome sequence of the fusiform rust pathogen reveals effectors for host alternation and coevolution with pine.</title>
        <authorList>
            <consortium name="DOE Joint Genome Institute"/>
            <person name="Smith K."/>
            <person name="Pendleton A."/>
            <person name="Kubisiak T."/>
            <person name="Anderson C."/>
            <person name="Salamov A."/>
            <person name="Aerts A."/>
            <person name="Riley R."/>
            <person name="Clum A."/>
            <person name="Lindquist E."/>
            <person name="Ence D."/>
            <person name="Campbell M."/>
            <person name="Kronenberg Z."/>
            <person name="Feau N."/>
            <person name="Dhillon B."/>
            <person name="Hamelin R."/>
            <person name="Burleigh J."/>
            <person name="Smith J."/>
            <person name="Yandell M."/>
            <person name="Nelson C."/>
            <person name="Grigoriev I."/>
            <person name="Davis J."/>
        </authorList>
    </citation>
    <scope>NUCLEOTIDE SEQUENCE</scope>
    <source>
        <strain evidence="2">G11</strain>
    </source>
</reference>
<protein>
    <submittedName>
        <fullName evidence="2">Uncharacterized protein</fullName>
    </submittedName>
</protein>
<keyword evidence="1" id="KW-0732">Signal</keyword>
<proteinExistence type="predicted"/>
<evidence type="ECO:0000256" key="1">
    <source>
        <dbReference type="SAM" id="SignalP"/>
    </source>
</evidence>
<keyword evidence="3" id="KW-1185">Reference proteome</keyword>